<evidence type="ECO:0000256" key="2">
    <source>
        <dbReference type="ARBA" id="ARBA00093774"/>
    </source>
</evidence>
<comment type="similarity">
    <text evidence="2">Belongs to the MTB12 family.</text>
</comment>
<sequence length="130" mass="14158">MPPARRLIPLALLGAVMLVPGCGASSGTPRMPDYGSEDGLKIALVVSEFNDAKNNQTKFKNSFAELPPANWKQYEKYSFRVKQGSPKVNGTTATATVTIHNESNFEAVGTQEWSFVKVGDTWKLKTAPIV</sequence>
<keyword evidence="6" id="KW-1185">Reference proteome</keyword>
<evidence type="ECO:0000256" key="3">
    <source>
        <dbReference type="SAM" id="SignalP"/>
    </source>
</evidence>
<dbReference type="Pfam" id="PF26580">
    <property type="entry name" value="Mtb12_C"/>
    <property type="match status" value="1"/>
</dbReference>
<proteinExistence type="inferred from homology"/>
<organism evidence="5 6">
    <name type="scientific">Gemmata algarum</name>
    <dbReference type="NCBI Taxonomy" id="2975278"/>
    <lineage>
        <taxon>Bacteria</taxon>
        <taxon>Pseudomonadati</taxon>
        <taxon>Planctomycetota</taxon>
        <taxon>Planctomycetia</taxon>
        <taxon>Gemmatales</taxon>
        <taxon>Gemmataceae</taxon>
        <taxon>Gemmata</taxon>
    </lineage>
</organism>
<feature type="signal peptide" evidence="3">
    <location>
        <begin position="1"/>
        <end position="24"/>
    </location>
</feature>
<feature type="domain" description="Low molecular weight antigen MTB12-like C-terminal" evidence="4">
    <location>
        <begin position="72"/>
        <end position="126"/>
    </location>
</feature>
<dbReference type="Proteomes" id="UP001272242">
    <property type="component" value="Unassembled WGS sequence"/>
</dbReference>
<feature type="chain" id="PRO_5047219965" description="Low molecular weight antigen MTB12-like C-terminal domain-containing protein" evidence="3">
    <location>
        <begin position="25"/>
        <end position="130"/>
    </location>
</feature>
<comment type="caution">
    <text evidence="5">The sequence shown here is derived from an EMBL/GenBank/DDBJ whole genome shotgun (WGS) entry which is preliminary data.</text>
</comment>
<reference evidence="6" key="1">
    <citation type="journal article" date="2023" name="Mar. Drugs">
        <title>Gemmata algarum, a Novel Planctomycete Isolated from an Algal Mat, Displays Antimicrobial Activity.</title>
        <authorList>
            <person name="Kumar G."/>
            <person name="Kallscheuer N."/>
            <person name="Kashif M."/>
            <person name="Ahamad S."/>
            <person name="Jagadeeshwari U."/>
            <person name="Pannikurungottu S."/>
            <person name="Haufschild T."/>
            <person name="Kabuu M."/>
            <person name="Sasikala C."/>
            <person name="Jogler C."/>
            <person name="Ramana C."/>
        </authorList>
    </citation>
    <scope>NUCLEOTIDE SEQUENCE [LARGE SCALE GENOMIC DNA]</scope>
    <source>
        <strain evidence="6">JC673</strain>
    </source>
</reference>
<keyword evidence="1 3" id="KW-0732">Signal</keyword>
<protein>
    <recommendedName>
        <fullName evidence="4">Low molecular weight antigen MTB12-like C-terminal domain-containing protein</fullName>
    </recommendedName>
</protein>
<evidence type="ECO:0000256" key="1">
    <source>
        <dbReference type="ARBA" id="ARBA00022729"/>
    </source>
</evidence>
<evidence type="ECO:0000259" key="4">
    <source>
        <dbReference type="Pfam" id="PF26580"/>
    </source>
</evidence>
<dbReference type="EMBL" id="JAXBLV010000155">
    <property type="protein sequence ID" value="MDY3559904.1"/>
    <property type="molecule type" value="Genomic_DNA"/>
</dbReference>
<dbReference type="InterPro" id="IPR058644">
    <property type="entry name" value="Mtb12-like_C"/>
</dbReference>
<dbReference type="RefSeq" id="WP_320686582.1">
    <property type="nucleotide sequence ID" value="NZ_JAXBLV010000155.1"/>
</dbReference>
<gene>
    <name evidence="5" type="ORF">R5W23_001090</name>
</gene>
<name>A0ABU5F216_9BACT</name>
<accession>A0ABU5F216</accession>
<evidence type="ECO:0000313" key="6">
    <source>
        <dbReference type="Proteomes" id="UP001272242"/>
    </source>
</evidence>
<evidence type="ECO:0000313" key="5">
    <source>
        <dbReference type="EMBL" id="MDY3559904.1"/>
    </source>
</evidence>